<dbReference type="AlphaFoldDB" id="A0A225AY30"/>
<dbReference type="Proteomes" id="UP000214365">
    <property type="component" value="Unassembled WGS sequence"/>
</dbReference>
<reference evidence="2 3" key="1">
    <citation type="submission" date="2015-06" db="EMBL/GenBank/DDBJ databases">
        <title>Talaromyces atroroseus IBT 11181 draft genome.</title>
        <authorList>
            <person name="Rasmussen K.B."/>
            <person name="Rasmussen S."/>
            <person name="Petersen B."/>
            <person name="Sicheritz-Ponten T."/>
            <person name="Mortensen U.H."/>
            <person name="Thrane U."/>
        </authorList>
    </citation>
    <scope>NUCLEOTIDE SEQUENCE [LARGE SCALE GENOMIC DNA]</scope>
    <source>
        <strain evidence="2 3">IBT 11181</strain>
    </source>
</reference>
<name>A0A225AY30_TALAT</name>
<comment type="caution">
    <text evidence="2">The sequence shown here is derived from an EMBL/GenBank/DDBJ whole genome shotgun (WGS) entry which is preliminary data.</text>
</comment>
<proteinExistence type="predicted"/>
<sequence length="185" mass="20074">MALNILLLSFLASYPILSSVVAADSDFTLYAYGTDINGLELFFADGNAQVGDISTAATSNVSNVYFTLDRGELLANPNLTSTRTFRPSFNSTWSNLELNVPVDDDSSNSISFTQNFISNETGKWRFYGPSLLFDTSSGQLISLFFAKPAATTGLFDLVWDLSKAEQEENPDAKPVALRNIAPTSG</sequence>
<evidence type="ECO:0000313" key="3">
    <source>
        <dbReference type="Proteomes" id="UP000214365"/>
    </source>
</evidence>
<dbReference type="EMBL" id="LFMY01000007">
    <property type="protein sequence ID" value="OKL59365.1"/>
    <property type="molecule type" value="Genomic_DNA"/>
</dbReference>
<protein>
    <recommendedName>
        <fullName evidence="4">DOMON domain-containing protein</fullName>
    </recommendedName>
</protein>
<dbReference type="GeneID" id="31004806"/>
<accession>A0A225AY30</accession>
<keyword evidence="1" id="KW-0732">Signal</keyword>
<gene>
    <name evidence="2" type="ORF">UA08_05050</name>
</gene>
<feature type="chain" id="PRO_5013279575" description="DOMON domain-containing protein" evidence="1">
    <location>
        <begin position="23"/>
        <end position="185"/>
    </location>
</feature>
<organism evidence="2 3">
    <name type="scientific">Talaromyces atroroseus</name>
    <dbReference type="NCBI Taxonomy" id="1441469"/>
    <lineage>
        <taxon>Eukaryota</taxon>
        <taxon>Fungi</taxon>
        <taxon>Dikarya</taxon>
        <taxon>Ascomycota</taxon>
        <taxon>Pezizomycotina</taxon>
        <taxon>Eurotiomycetes</taxon>
        <taxon>Eurotiomycetidae</taxon>
        <taxon>Eurotiales</taxon>
        <taxon>Trichocomaceae</taxon>
        <taxon>Talaromyces</taxon>
        <taxon>Talaromyces sect. Trachyspermi</taxon>
    </lineage>
</organism>
<evidence type="ECO:0000313" key="2">
    <source>
        <dbReference type="EMBL" id="OKL59365.1"/>
    </source>
</evidence>
<dbReference type="OrthoDB" id="4224484at2759"/>
<evidence type="ECO:0008006" key="4">
    <source>
        <dbReference type="Google" id="ProtNLM"/>
    </source>
</evidence>
<feature type="signal peptide" evidence="1">
    <location>
        <begin position="1"/>
        <end position="22"/>
    </location>
</feature>
<keyword evidence="3" id="KW-1185">Reference proteome</keyword>
<evidence type="ECO:0000256" key="1">
    <source>
        <dbReference type="SAM" id="SignalP"/>
    </source>
</evidence>
<dbReference type="RefSeq" id="XP_020119486.1">
    <property type="nucleotide sequence ID" value="XM_020267801.1"/>
</dbReference>